<feature type="transmembrane region" description="Helical" evidence="19">
    <location>
        <begin position="79"/>
        <end position="97"/>
    </location>
</feature>
<evidence type="ECO:0000256" key="2">
    <source>
        <dbReference type="ARBA" id="ARBA00004651"/>
    </source>
</evidence>
<evidence type="ECO:0000256" key="19">
    <source>
        <dbReference type="SAM" id="Phobius"/>
    </source>
</evidence>
<dbReference type="PANTHER" id="PTHR46382:SF1">
    <property type="entry name" value="PHOSPHATIDATE CYTIDYLYLTRANSFERASE"/>
    <property type="match status" value="1"/>
</dbReference>
<organism evidence="20 21">
    <name type="scientific">Motiliproteus coralliicola</name>
    <dbReference type="NCBI Taxonomy" id="2283196"/>
    <lineage>
        <taxon>Bacteria</taxon>
        <taxon>Pseudomonadati</taxon>
        <taxon>Pseudomonadota</taxon>
        <taxon>Gammaproteobacteria</taxon>
        <taxon>Oceanospirillales</taxon>
        <taxon>Oceanospirillaceae</taxon>
        <taxon>Motiliproteus</taxon>
    </lineage>
</organism>
<dbReference type="EC" id="2.7.7.41" evidence="6 18"/>
<comment type="catalytic activity">
    <reaction evidence="1 18">
        <text>a 1,2-diacyl-sn-glycero-3-phosphate + CTP + H(+) = a CDP-1,2-diacyl-sn-glycerol + diphosphate</text>
        <dbReference type="Rhea" id="RHEA:16229"/>
        <dbReference type="ChEBI" id="CHEBI:15378"/>
        <dbReference type="ChEBI" id="CHEBI:33019"/>
        <dbReference type="ChEBI" id="CHEBI:37563"/>
        <dbReference type="ChEBI" id="CHEBI:58332"/>
        <dbReference type="ChEBI" id="CHEBI:58608"/>
        <dbReference type="EC" id="2.7.7.41"/>
    </reaction>
</comment>
<keyword evidence="12 18" id="KW-0548">Nucleotidyltransferase</keyword>
<keyword evidence="8" id="KW-1003">Cell membrane</keyword>
<evidence type="ECO:0000313" key="21">
    <source>
        <dbReference type="Proteomes" id="UP000253769"/>
    </source>
</evidence>
<evidence type="ECO:0000256" key="9">
    <source>
        <dbReference type="ARBA" id="ARBA00022516"/>
    </source>
</evidence>
<evidence type="ECO:0000256" key="6">
    <source>
        <dbReference type="ARBA" id="ARBA00012487"/>
    </source>
</evidence>
<evidence type="ECO:0000256" key="4">
    <source>
        <dbReference type="ARBA" id="ARBA00005189"/>
    </source>
</evidence>
<evidence type="ECO:0000256" key="5">
    <source>
        <dbReference type="ARBA" id="ARBA00010185"/>
    </source>
</evidence>
<evidence type="ECO:0000313" key="20">
    <source>
        <dbReference type="EMBL" id="RDE18517.1"/>
    </source>
</evidence>
<evidence type="ECO:0000256" key="16">
    <source>
        <dbReference type="ARBA" id="ARBA00023209"/>
    </source>
</evidence>
<dbReference type="GO" id="GO:0005886">
    <property type="term" value="C:plasma membrane"/>
    <property type="evidence" value="ECO:0007669"/>
    <property type="project" value="UniProtKB-SubCell"/>
</dbReference>
<dbReference type="Pfam" id="PF01148">
    <property type="entry name" value="CTP_transf_1"/>
    <property type="match status" value="1"/>
</dbReference>
<dbReference type="UniPathway" id="UPA00557">
    <property type="reaction ID" value="UER00614"/>
</dbReference>
<evidence type="ECO:0000256" key="1">
    <source>
        <dbReference type="ARBA" id="ARBA00001698"/>
    </source>
</evidence>
<dbReference type="GO" id="GO:0004605">
    <property type="term" value="F:phosphatidate cytidylyltransferase activity"/>
    <property type="evidence" value="ECO:0007669"/>
    <property type="project" value="UniProtKB-EC"/>
</dbReference>
<dbReference type="OrthoDB" id="9799199at2"/>
<sequence length="274" mass="29609">MLKQRVLTALVLAPLMLCATFLLPLFEFKLFIAAIVTLAAWEWANLSGYQESSQRVGYAVAVLGLVVLIKYLGFPALPILLAAFAFWGLALFWVCAYPKSLSQWQSCRARAVMGLFVLIPAWSGLVELKGLPEGNLWLLLLMLLVWGADIGAYFSGKTWGNKKLAVEVSPGKTWAGFYGGVATSLLAALLFGLFCSFTMVQLVSLLLLSLGTALVSVLGDLLESMVKRHRGIKDSSQLLPGHGGVMDRVDSLTAAAPIFALGLIMTELARITVV</sequence>
<evidence type="ECO:0000256" key="3">
    <source>
        <dbReference type="ARBA" id="ARBA00005119"/>
    </source>
</evidence>
<evidence type="ECO:0000256" key="13">
    <source>
        <dbReference type="ARBA" id="ARBA00022989"/>
    </source>
</evidence>
<dbReference type="InterPro" id="IPR000374">
    <property type="entry name" value="PC_trans"/>
</dbReference>
<proteinExistence type="inferred from homology"/>
<dbReference type="RefSeq" id="WP_114697096.1">
    <property type="nucleotide sequence ID" value="NZ_QQOH01000005.1"/>
</dbReference>
<keyword evidence="16" id="KW-0594">Phospholipid biosynthesis</keyword>
<feature type="transmembrane region" description="Helical" evidence="19">
    <location>
        <begin position="28"/>
        <end position="44"/>
    </location>
</feature>
<dbReference type="Proteomes" id="UP000253769">
    <property type="component" value="Unassembled WGS sequence"/>
</dbReference>
<keyword evidence="21" id="KW-1185">Reference proteome</keyword>
<evidence type="ECO:0000256" key="12">
    <source>
        <dbReference type="ARBA" id="ARBA00022695"/>
    </source>
</evidence>
<evidence type="ECO:0000256" key="17">
    <source>
        <dbReference type="ARBA" id="ARBA00023264"/>
    </source>
</evidence>
<evidence type="ECO:0000256" key="11">
    <source>
        <dbReference type="ARBA" id="ARBA00022692"/>
    </source>
</evidence>
<keyword evidence="10 18" id="KW-0808">Transferase</keyword>
<evidence type="ECO:0000256" key="14">
    <source>
        <dbReference type="ARBA" id="ARBA00023098"/>
    </source>
</evidence>
<keyword evidence="17" id="KW-1208">Phospholipid metabolism</keyword>
<keyword evidence="14" id="KW-0443">Lipid metabolism</keyword>
<comment type="pathway">
    <text evidence="4">Lipid metabolism.</text>
</comment>
<comment type="pathway">
    <text evidence="3 18">Phospholipid metabolism; CDP-diacylglycerol biosynthesis; CDP-diacylglycerol from sn-glycerol 3-phosphate: step 3/3.</text>
</comment>
<dbReference type="EMBL" id="QQOH01000005">
    <property type="protein sequence ID" value="RDE18517.1"/>
    <property type="molecule type" value="Genomic_DNA"/>
</dbReference>
<keyword evidence="13 19" id="KW-1133">Transmembrane helix</keyword>
<dbReference type="GO" id="GO:0016024">
    <property type="term" value="P:CDP-diacylglycerol biosynthetic process"/>
    <property type="evidence" value="ECO:0007669"/>
    <property type="project" value="UniProtKB-UniPathway"/>
</dbReference>
<comment type="subcellular location">
    <subcellularLocation>
        <location evidence="2">Cell membrane</location>
        <topology evidence="2">Multi-pass membrane protein</topology>
    </subcellularLocation>
</comment>
<keyword evidence="15 19" id="KW-0472">Membrane</keyword>
<dbReference type="PANTHER" id="PTHR46382">
    <property type="entry name" value="PHOSPHATIDATE CYTIDYLYLTRANSFERASE"/>
    <property type="match status" value="1"/>
</dbReference>
<feature type="transmembrane region" description="Helical" evidence="19">
    <location>
        <begin position="109"/>
        <end position="128"/>
    </location>
</feature>
<protein>
    <recommendedName>
        <fullName evidence="7 18">Phosphatidate cytidylyltransferase</fullName>
        <ecNumber evidence="6 18">2.7.7.41</ecNumber>
    </recommendedName>
</protein>
<feature type="transmembrane region" description="Helical" evidence="19">
    <location>
        <begin position="175"/>
        <end position="194"/>
    </location>
</feature>
<evidence type="ECO:0000256" key="7">
    <source>
        <dbReference type="ARBA" id="ARBA00019373"/>
    </source>
</evidence>
<keyword evidence="9" id="KW-0444">Lipid biosynthesis</keyword>
<accession>A0A369WA19</accession>
<evidence type="ECO:0000256" key="10">
    <source>
        <dbReference type="ARBA" id="ARBA00022679"/>
    </source>
</evidence>
<gene>
    <name evidence="20" type="ORF">DV711_17915</name>
</gene>
<evidence type="ECO:0000256" key="8">
    <source>
        <dbReference type="ARBA" id="ARBA00022475"/>
    </source>
</evidence>
<reference evidence="20 21" key="1">
    <citation type="submission" date="2018-07" db="EMBL/GenBank/DDBJ databases">
        <title>Motiliproteus coralliicola sp. nov., a bacterium isolated from Coral.</title>
        <authorList>
            <person name="Wang G."/>
        </authorList>
    </citation>
    <scope>NUCLEOTIDE SEQUENCE [LARGE SCALE GENOMIC DNA]</scope>
    <source>
        <strain evidence="20 21">C34</strain>
    </source>
</reference>
<keyword evidence="11 18" id="KW-0812">Transmembrane</keyword>
<feature type="transmembrane region" description="Helical" evidence="19">
    <location>
        <begin position="200"/>
        <end position="222"/>
    </location>
</feature>
<name>A0A369WA19_9GAMM</name>
<evidence type="ECO:0000256" key="15">
    <source>
        <dbReference type="ARBA" id="ARBA00023136"/>
    </source>
</evidence>
<comment type="caution">
    <text evidence="20">The sequence shown here is derived from an EMBL/GenBank/DDBJ whole genome shotgun (WGS) entry which is preliminary data.</text>
</comment>
<dbReference type="PROSITE" id="PS01315">
    <property type="entry name" value="CDS"/>
    <property type="match status" value="1"/>
</dbReference>
<evidence type="ECO:0000256" key="18">
    <source>
        <dbReference type="RuleBase" id="RU003938"/>
    </source>
</evidence>
<feature type="transmembrane region" description="Helical" evidence="19">
    <location>
        <begin position="134"/>
        <end position="154"/>
    </location>
</feature>
<feature type="transmembrane region" description="Helical" evidence="19">
    <location>
        <begin position="56"/>
        <end position="73"/>
    </location>
</feature>
<dbReference type="AlphaFoldDB" id="A0A369WA19"/>
<comment type="similarity">
    <text evidence="5 18">Belongs to the CDS family.</text>
</comment>